<organism evidence="2 3">
    <name type="scientific">Nocardia puris</name>
    <dbReference type="NCBI Taxonomy" id="208602"/>
    <lineage>
        <taxon>Bacteria</taxon>
        <taxon>Bacillati</taxon>
        <taxon>Actinomycetota</taxon>
        <taxon>Actinomycetes</taxon>
        <taxon>Mycobacteriales</taxon>
        <taxon>Nocardiaceae</taxon>
        <taxon>Nocardia</taxon>
    </lineage>
</organism>
<dbReference type="Proteomes" id="UP000252586">
    <property type="component" value="Unassembled WGS sequence"/>
</dbReference>
<proteinExistence type="predicted"/>
<comment type="caution">
    <text evidence="2">The sequence shown here is derived from an EMBL/GenBank/DDBJ whole genome shotgun (WGS) entry which is preliminary data.</text>
</comment>
<accession>A0A366DJ51</accession>
<gene>
    <name evidence="2" type="ORF">DFR74_10721</name>
</gene>
<protein>
    <submittedName>
        <fullName evidence="2">Uncharacterized protein</fullName>
    </submittedName>
</protein>
<feature type="transmembrane region" description="Helical" evidence="1">
    <location>
        <begin position="65"/>
        <end position="85"/>
    </location>
</feature>
<evidence type="ECO:0000256" key="1">
    <source>
        <dbReference type="SAM" id="Phobius"/>
    </source>
</evidence>
<keyword evidence="1" id="KW-0812">Transmembrane</keyword>
<dbReference type="AlphaFoldDB" id="A0A366DJ51"/>
<evidence type="ECO:0000313" key="3">
    <source>
        <dbReference type="Proteomes" id="UP000252586"/>
    </source>
</evidence>
<sequence>MRIRFSRRACRADEHRRGRAAIGKRVRERGSRGNERVAQWAETIGCLALLVGAAEVALTTGTAPVFVLALCGAAALGGYVLRYATDRRLAPDRARRP</sequence>
<keyword evidence="1" id="KW-0472">Membrane</keyword>
<keyword evidence="1" id="KW-1133">Transmembrane helix</keyword>
<feature type="transmembrane region" description="Helical" evidence="1">
    <location>
        <begin position="37"/>
        <end position="59"/>
    </location>
</feature>
<evidence type="ECO:0000313" key="2">
    <source>
        <dbReference type="EMBL" id="RBO89344.1"/>
    </source>
</evidence>
<dbReference type="STRING" id="1210090.GCA_001613185_06412"/>
<keyword evidence="3" id="KW-1185">Reference proteome</keyword>
<reference evidence="2 3" key="1">
    <citation type="submission" date="2018-06" db="EMBL/GenBank/DDBJ databases">
        <title>Genomic Encyclopedia of Type Strains, Phase IV (KMG-IV): sequencing the most valuable type-strain genomes for metagenomic binning, comparative biology and taxonomic classification.</title>
        <authorList>
            <person name="Goeker M."/>
        </authorList>
    </citation>
    <scope>NUCLEOTIDE SEQUENCE [LARGE SCALE GENOMIC DNA]</scope>
    <source>
        <strain evidence="2 3">DSM 44599</strain>
    </source>
</reference>
<dbReference type="EMBL" id="QNRE01000007">
    <property type="protein sequence ID" value="RBO89344.1"/>
    <property type="molecule type" value="Genomic_DNA"/>
</dbReference>
<name>A0A366DJ51_9NOCA</name>